<keyword evidence="1" id="KW-0949">S-adenosyl-L-methionine</keyword>
<dbReference type="InterPro" id="IPR023867">
    <property type="entry name" value="Sulphatase_maturase_rSAM"/>
</dbReference>
<dbReference type="InterPro" id="IPR058240">
    <property type="entry name" value="rSAM_sf"/>
</dbReference>
<dbReference type="InterPro" id="IPR013785">
    <property type="entry name" value="Aldolase_TIM"/>
</dbReference>
<organism evidence="6">
    <name type="scientific">marine sediment metagenome</name>
    <dbReference type="NCBI Taxonomy" id="412755"/>
    <lineage>
        <taxon>unclassified sequences</taxon>
        <taxon>metagenomes</taxon>
        <taxon>ecological metagenomes</taxon>
    </lineage>
</organism>
<protein>
    <recommendedName>
        <fullName evidence="7">Radical SAM core domain-containing protein</fullName>
    </recommendedName>
</protein>
<evidence type="ECO:0000256" key="5">
    <source>
        <dbReference type="ARBA" id="ARBA00023601"/>
    </source>
</evidence>
<comment type="similarity">
    <text evidence="5">Belongs to the radical SAM superfamily. Anaerobic sulfatase-maturating enzyme family.</text>
</comment>
<gene>
    <name evidence="6" type="ORF">S01H1_80000</name>
</gene>
<dbReference type="PANTHER" id="PTHR43273">
    <property type="entry name" value="ANAEROBIC SULFATASE-MATURATING ENZYME HOMOLOG ASLB-RELATED"/>
    <property type="match status" value="1"/>
</dbReference>
<feature type="non-terminal residue" evidence="6">
    <location>
        <position position="114"/>
    </location>
</feature>
<evidence type="ECO:0000313" key="6">
    <source>
        <dbReference type="EMBL" id="GAG44443.1"/>
    </source>
</evidence>
<keyword evidence="4" id="KW-0411">Iron-sulfur</keyword>
<evidence type="ECO:0000256" key="1">
    <source>
        <dbReference type="ARBA" id="ARBA00022691"/>
    </source>
</evidence>
<comment type="caution">
    <text evidence="6">The sequence shown here is derived from an EMBL/GenBank/DDBJ whole genome shotgun (WGS) entry which is preliminary data.</text>
</comment>
<dbReference type="GO" id="GO:0016491">
    <property type="term" value="F:oxidoreductase activity"/>
    <property type="evidence" value="ECO:0007669"/>
    <property type="project" value="InterPro"/>
</dbReference>
<dbReference type="PANTHER" id="PTHR43273:SF3">
    <property type="entry name" value="ANAEROBIC SULFATASE-MATURATING ENZYME HOMOLOG ASLB-RELATED"/>
    <property type="match status" value="1"/>
</dbReference>
<dbReference type="SFLD" id="SFLDG01067">
    <property type="entry name" value="SPASM/twitch_domain_containing"/>
    <property type="match status" value="1"/>
</dbReference>
<dbReference type="Gene3D" id="3.20.20.70">
    <property type="entry name" value="Aldolase class I"/>
    <property type="match status" value="1"/>
</dbReference>
<dbReference type="GO" id="GO:0046872">
    <property type="term" value="F:metal ion binding"/>
    <property type="evidence" value="ECO:0007669"/>
    <property type="project" value="UniProtKB-KW"/>
</dbReference>
<reference evidence="6" key="1">
    <citation type="journal article" date="2014" name="Front. Microbiol.">
        <title>High frequency of phylogenetically diverse reductive dehalogenase-homologous genes in deep subseafloor sedimentary metagenomes.</title>
        <authorList>
            <person name="Kawai M."/>
            <person name="Futagami T."/>
            <person name="Toyoda A."/>
            <person name="Takaki Y."/>
            <person name="Nishi S."/>
            <person name="Hori S."/>
            <person name="Arai W."/>
            <person name="Tsubouchi T."/>
            <person name="Morono Y."/>
            <person name="Uchiyama I."/>
            <person name="Ito T."/>
            <person name="Fujiyama A."/>
            <person name="Inagaki F."/>
            <person name="Takami H."/>
        </authorList>
    </citation>
    <scope>NUCLEOTIDE SEQUENCE</scope>
    <source>
        <strain evidence="6">Expedition CK06-06</strain>
    </source>
</reference>
<dbReference type="InterPro" id="IPR007197">
    <property type="entry name" value="rSAM"/>
</dbReference>
<keyword evidence="3" id="KW-0408">Iron</keyword>
<dbReference type="SFLD" id="SFLDS00029">
    <property type="entry name" value="Radical_SAM"/>
    <property type="match status" value="1"/>
</dbReference>
<dbReference type="GO" id="GO:0051536">
    <property type="term" value="F:iron-sulfur cluster binding"/>
    <property type="evidence" value="ECO:0007669"/>
    <property type="project" value="UniProtKB-KW"/>
</dbReference>
<evidence type="ECO:0000256" key="2">
    <source>
        <dbReference type="ARBA" id="ARBA00022723"/>
    </source>
</evidence>
<evidence type="ECO:0008006" key="7">
    <source>
        <dbReference type="Google" id="ProtNLM"/>
    </source>
</evidence>
<proteinExistence type="inferred from homology"/>
<sequence>MNQDSAVPTAGTGFMSPPAFHVMLKPRGAICNLNCKYCYYLSKERLYPGSRFYMSDDLLATFTRQYIEAQRVPEVTFAWQGGEPTLMGLAFFERAIKLQEQYKRRGMTIYNTCK</sequence>
<dbReference type="SUPFAM" id="SSF102114">
    <property type="entry name" value="Radical SAM enzymes"/>
    <property type="match status" value="1"/>
</dbReference>
<evidence type="ECO:0000256" key="3">
    <source>
        <dbReference type="ARBA" id="ARBA00023004"/>
    </source>
</evidence>
<keyword evidence="2" id="KW-0479">Metal-binding</keyword>
<evidence type="ECO:0000256" key="4">
    <source>
        <dbReference type="ARBA" id="ARBA00023014"/>
    </source>
</evidence>
<dbReference type="AlphaFoldDB" id="X0Y6T5"/>
<accession>X0Y6T5</accession>
<dbReference type="EMBL" id="BARS01053982">
    <property type="protein sequence ID" value="GAG44443.1"/>
    <property type="molecule type" value="Genomic_DNA"/>
</dbReference>
<name>X0Y6T5_9ZZZZ</name>